<organism evidence="1 2">
    <name type="scientific">Veillonella fallax</name>
    <dbReference type="NCBI Taxonomy" id="2881272"/>
    <lineage>
        <taxon>Bacteria</taxon>
        <taxon>Bacillati</taxon>
        <taxon>Bacillota</taxon>
        <taxon>Negativicutes</taxon>
        <taxon>Veillonellales</taxon>
        <taxon>Veillonellaceae</taxon>
        <taxon>Veillonella</taxon>
    </lineage>
</organism>
<dbReference type="Gene3D" id="2.60.120.1110">
    <property type="match status" value="1"/>
</dbReference>
<evidence type="ECO:0000313" key="1">
    <source>
        <dbReference type="EMBL" id="MCC2155935.1"/>
    </source>
</evidence>
<sequence length="118" mass="12849">MIIDTQNTFFWKKEITANTNSDVVMNGNGGDAAVALWLYIRLDKDVTGTPLFNVYTSDKENMADAVLLTGITLPQNSKAGTEYKGRLPAGAKKFIRINANNMTAATITSFLTDGVNLK</sequence>
<accession>A0ABS8F0G0</accession>
<gene>
    <name evidence="1" type="ORF">LKD20_02100</name>
</gene>
<evidence type="ECO:0000313" key="2">
    <source>
        <dbReference type="Proteomes" id="UP001198241"/>
    </source>
</evidence>
<dbReference type="EMBL" id="JAJEQD010000003">
    <property type="protein sequence ID" value="MCC2155935.1"/>
    <property type="molecule type" value="Genomic_DNA"/>
</dbReference>
<proteinExistence type="predicted"/>
<name>A0ABS8F0G0_9FIRM</name>
<dbReference type="RefSeq" id="WP_227720740.1">
    <property type="nucleotide sequence ID" value="NZ_JAJEQD010000003.1"/>
</dbReference>
<protein>
    <submittedName>
        <fullName evidence="1">Uncharacterized protein</fullName>
    </submittedName>
</protein>
<comment type="caution">
    <text evidence="1">The sequence shown here is derived from an EMBL/GenBank/DDBJ whole genome shotgun (WGS) entry which is preliminary data.</text>
</comment>
<reference evidence="1 2" key="1">
    <citation type="submission" date="2021-10" db="EMBL/GenBank/DDBJ databases">
        <title>Anaerobic single-cell dispensing facilitates the cultivation of human gut bacteria.</title>
        <authorList>
            <person name="Afrizal A."/>
        </authorList>
    </citation>
    <scope>NUCLEOTIDE SEQUENCE [LARGE SCALE GENOMIC DNA]</scope>
    <source>
        <strain evidence="1 2">CLA-AA-H247</strain>
    </source>
</reference>
<dbReference type="Proteomes" id="UP001198241">
    <property type="component" value="Unassembled WGS sequence"/>
</dbReference>
<keyword evidence="2" id="KW-1185">Reference proteome</keyword>